<dbReference type="AlphaFoldDB" id="A0A1C5H3N4"/>
<dbReference type="SUPFAM" id="SSF52540">
    <property type="entry name" value="P-loop containing nucleoside triphosphate hydrolases"/>
    <property type="match status" value="1"/>
</dbReference>
<keyword evidence="2" id="KW-0804">Transcription</keyword>
<dbReference type="InterPro" id="IPR027417">
    <property type="entry name" value="P-loop_NTPase"/>
</dbReference>
<dbReference type="EMBL" id="FMDM01000002">
    <property type="protein sequence ID" value="SCG40618.1"/>
    <property type="molecule type" value="Genomic_DNA"/>
</dbReference>
<dbReference type="Gene3D" id="3.40.50.300">
    <property type="entry name" value="P-loop containing nucleotide triphosphate hydrolases"/>
    <property type="match status" value="1"/>
</dbReference>
<reference evidence="5" key="1">
    <citation type="submission" date="2016-06" db="EMBL/GenBank/DDBJ databases">
        <authorList>
            <person name="Varghese N."/>
            <person name="Submissions Spin"/>
        </authorList>
    </citation>
    <scope>NUCLEOTIDE SEQUENCE [LARGE SCALE GENOMIC DNA]</scope>
    <source>
        <strain evidence="5">DSM 45647</strain>
    </source>
</reference>
<keyword evidence="1" id="KW-0805">Transcription regulation</keyword>
<dbReference type="PANTHER" id="PTHR35807">
    <property type="entry name" value="TRANSCRIPTIONAL REGULATOR REDD-RELATED"/>
    <property type="match status" value="1"/>
</dbReference>
<dbReference type="Pfam" id="PF13374">
    <property type="entry name" value="TPR_10"/>
    <property type="match status" value="1"/>
</dbReference>
<keyword evidence="5" id="KW-1185">Reference proteome</keyword>
<name>A0A1C5H3N4_9ACTN</name>
<dbReference type="Gene3D" id="1.10.10.10">
    <property type="entry name" value="Winged helix-like DNA-binding domain superfamily/Winged helix DNA-binding domain"/>
    <property type="match status" value="1"/>
</dbReference>
<dbReference type="Pfam" id="PF13191">
    <property type="entry name" value="AAA_16"/>
    <property type="match status" value="1"/>
</dbReference>
<protein>
    <submittedName>
        <fullName evidence="4">DNA-binding transcriptional activator of the SARP family</fullName>
    </submittedName>
</protein>
<dbReference type="SMART" id="SM00028">
    <property type="entry name" value="TPR"/>
    <property type="match status" value="6"/>
</dbReference>
<dbReference type="SUPFAM" id="SSF48452">
    <property type="entry name" value="TPR-like"/>
    <property type="match status" value="3"/>
</dbReference>
<dbReference type="Pfam" id="PF03704">
    <property type="entry name" value="BTAD"/>
    <property type="match status" value="1"/>
</dbReference>
<dbReference type="GO" id="GO:0043531">
    <property type="term" value="F:ADP binding"/>
    <property type="evidence" value="ECO:0007669"/>
    <property type="project" value="InterPro"/>
</dbReference>
<evidence type="ECO:0000256" key="2">
    <source>
        <dbReference type="ARBA" id="ARBA00023163"/>
    </source>
</evidence>
<dbReference type="InterPro" id="IPR011990">
    <property type="entry name" value="TPR-like_helical_dom_sf"/>
</dbReference>
<dbReference type="InterPro" id="IPR041664">
    <property type="entry name" value="AAA_16"/>
</dbReference>
<evidence type="ECO:0000313" key="5">
    <source>
        <dbReference type="Proteomes" id="UP000199360"/>
    </source>
</evidence>
<accession>A0A1C5H3N4</accession>
<evidence type="ECO:0000256" key="1">
    <source>
        <dbReference type="ARBA" id="ARBA00023015"/>
    </source>
</evidence>
<feature type="domain" description="Bacterial transcriptional activator" evidence="3">
    <location>
        <begin position="95"/>
        <end position="239"/>
    </location>
</feature>
<dbReference type="Proteomes" id="UP000199360">
    <property type="component" value="Unassembled WGS sequence"/>
</dbReference>
<dbReference type="SUPFAM" id="SSF46894">
    <property type="entry name" value="C-terminal effector domain of the bipartite response regulators"/>
    <property type="match status" value="1"/>
</dbReference>
<dbReference type="CDD" id="cd15831">
    <property type="entry name" value="BTAD"/>
    <property type="match status" value="1"/>
</dbReference>
<dbReference type="InterPro" id="IPR016032">
    <property type="entry name" value="Sig_transdc_resp-reg_C-effctor"/>
</dbReference>
<dbReference type="InterPro" id="IPR036388">
    <property type="entry name" value="WH-like_DNA-bd_sf"/>
</dbReference>
<evidence type="ECO:0000313" key="4">
    <source>
        <dbReference type="EMBL" id="SCG40618.1"/>
    </source>
</evidence>
<dbReference type="Gene3D" id="1.25.40.10">
    <property type="entry name" value="Tetratricopeptide repeat domain"/>
    <property type="match status" value="3"/>
</dbReference>
<gene>
    <name evidence="4" type="ORF">GA0070213_102246</name>
</gene>
<dbReference type="InterPro" id="IPR051677">
    <property type="entry name" value="AfsR-DnrI-RedD_regulator"/>
</dbReference>
<keyword evidence="4" id="KW-0238">DNA-binding</keyword>
<dbReference type="SMART" id="SM01043">
    <property type="entry name" value="BTAD"/>
    <property type="match status" value="1"/>
</dbReference>
<sequence length="963" mass="102978">MLGPLTVERRGEPIALGGPQHAVALALLLCHADQPVPIDGFVAELWRDRPPRSYRVQVQGIISELRRRLAPGGRAAAPIVTRPSAYLLHTAPGGFDLRQFSDEVAAAAAARATGDNAAALRLLEVALGRWRGPAFSGLTGRSIESTAATLHEARLDAAAELVDARLADGRLTGLVAELGALIGERPLDERLHRQLMTVHDRLGRPADALSAYRELRGRLVRELGIEPAVPTQDLHRRILSGEPGPAGPATTPAPASAVRQLPPDIADFVGRERELRALRGQLARSASAGAVPIVAVEGMAGVGKTRFAVHAAHRLAASYPDGQFYLDLHGFSAESTPVAPGAVLESLLRRLGVPAPAIPESVDDRSALLRDRLADRRVVLVLDNAADEAQVSPLLPATSGCLVIVTSRRALALDGAGVILLDVFSPGEARELLTGMLGRDRVAAEPASVEELAGRCGHLPLAVAVAGRRLRGRPAWRVEHLLARLSDTDRGLAEFDAGARGVEDVFALSYRALPAGRQRLFRLLGVHLGDDVTAASTAALAGGDPADAERDLEALLDEHLVQQVRPGRYELHDLLRRYAARQAAATPDEAATARRRLVDWYVAAADRATRLIRRFPLPPVGRPPEPAAPVPGFGDGEAALRWLDAEFTNLRAAIHGAADLPSWRNAVVLVHVLQPYLVRRGQVDDALVTLRAAAAAARRLDDPVAEAHTLTALGQAYDTAGRTDRALELLRDALDRHVRLGQPVGEATTRHHLATVFRRLGRHEDAIAEYRRAVVLFHSAGDGQWEASALSSLSVDLHLAGRDEEALEQALRALSLQRVVGGPGLASVENNVGLLHARLGRHAEAIPYALRALAFQRRTGSRPGQANALANLAFSYSRTGRHDDAVRAAVEAVELARDLGPDLRANALNTLGEAHRFAGDHRASLRCHREALDIATRVGEADEQARARSGIDLATASARLATS</sequence>
<dbReference type="PANTHER" id="PTHR35807:SF1">
    <property type="entry name" value="TRANSCRIPTIONAL REGULATOR REDD"/>
    <property type="match status" value="1"/>
</dbReference>
<dbReference type="InterPro" id="IPR019734">
    <property type="entry name" value="TPR_rpt"/>
</dbReference>
<dbReference type="Pfam" id="PF13424">
    <property type="entry name" value="TPR_12"/>
    <property type="match status" value="3"/>
</dbReference>
<proteinExistence type="predicted"/>
<dbReference type="STRING" id="745366.GA0070213_102246"/>
<organism evidence="4 5">
    <name type="scientific">Micromonospora humi</name>
    <dbReference type="NCBI Taxonomy" id="745366"/>
    <lineage>
        <taxon>Bacteria</taxon>
        <taxon>Bacillati</taxon>
        <taxon>Actinomycetota</taxon>
        <taxon>Actinomycetes</taxon>
        <taxon>Micromonosporales</taxon>
        <taxon>Micromonosporaceae</taxon>
        <taxon>Micromonospora</taxon>
    </lineage>
</organism>
<dbReference type="PRINTS" id="PR00364">
    <property type="entry name" value="DISEASERSIST"/>
</dbReference>
<dbReference type="InterPro" id="IPR005158">
    <property type="entry name" value="BTAD"/>
</dbReference>
<dbReference type="GO" id="GO:0003677">
    <property type="term" value="F:DNA binding"/>
    <property type="evidence" value="ECO:0007669"/>
    <property type="project" value="UniProtKB-KW"/>
</dbReference>
<dbReference type="GO" id="GO:0006355">
    <property type="term" value="P:regulation of DNA-templated transcription"/>
    <property type="evidence" value="ECO:0007669"/>
    <property type="project" value="InterPro"/>
</dbReference>
<evidence type="ECO:0000259" key="3">
    <source>
        <dbReference type="SMART" id="SM01043"/>
    </source>
</evidence>